<evidence type="ECO:0000313" key="17">
    <source>
        <dbReference type="Proteomes" id="UP000075655"/>
    </source>
</evidence>
<dbReference type="AlphaFoldDB" id="A0A149RTA6"/>
<dbReference type="InterPro" id="IPR001697">
    <property type="entry name" value="Pyr_Knase"/>
</dbReference>
<dbReference type="NCBIfam" id="NF004491">
    <property type="entry name" value="PRK05826.1"/>
    <property type="match status" value="1"/>
</dbReference>
<feature type="domain" description="Pyruvate kinase C-terminal" evidence="15">
    <location>
        <begin position="359"/>
        <end position="474"/>
    </location>
</feature>
<dbReference type="Gene3D" id="2.40.33.10">
    <property type="entry name" value="PK beta-barrel domain-like"/>
    <property type="match status" value="1"/>
</dbReference>
<comment type="similarity">
    <text evidence="2 13">Belongs to the pyruvate kinase family.</text>
</comment>
<evidence type="ECO:0000259" key="14">
    <source>
        <dbReference type="Pfam" id="PF00224"/>
    </source>
</evidence>
<keyword evidence="6" id="KW-0547">Nucleotide-binding</keyword>
<dbReference type="EC" id="2.7.1.40" evidence="3 12"/>
<dbReference type="GO" id="GO:0016301">
    <property type="term" value="F:kinase activity"/>
    <property type="evidence" value="ECO:0007669"/>
    <property type="project" value="UniProtKB-KW"/>
</dbReference>
<evidence type="ECO:0000256" key="5">
    <source>
        <dbReference type="ARBA" id="ARBA00022723"/>
    </source>
</evidence>
<dbReference type="Pfam" id="PF02887">
    <property type="entry name" value="PK_C"/>
    <property type="match status" value="1"/>
</dbReference>
<protein>
    <recommendedName>
        <fullName evidence="3 12">Pyruvate kinase</fullName>
        <ecNumber evidence="3 12">2.7.1.40</ecNumber>
    </recommendedName>
</protein>
<organism evidence="16 17">
    <name type="scientific">Gluconobacter oxydans</name>
    <name type="common">Gluconobacter suboxydans</name>
    <dbReference type="NCBI Taxonomy" id="442"/>
    <lineage>
        <taxon>Bacteria</taxon>
        <taxon>Pseudomonadati</taxon>
        <taxon>Pseudomonadota</taxon>
        <taxon>Alphaproteobacteria</taxon>
        <taxon>Acetobacterales</taxon>
        <taxon>Acetobacteraceae</taxon>
        <taxon>Gluconobacter</taxon>
    </lineage>
</organism>
<keyword evidence="9 13" id="KW-0460">Magnesium</keyword>
<sequence length="476" mass="51456">MTSSSHYRRTRIVATLGPASSSPEMILSLAQAGVNVFRLNFSHGAHEDHGERHAAIRAAEEKVGHPLAILADLQGPKLRVGVFENGPVILEEGKPFRLDLDRTPGTVSRVCLPHPEIISAAKPGSHLLLDDGKLKLRVVKTGEGFLETVVVVGGKLSERKGVNVPDVTLPIPALTEKDRRDFDFALSLGVDFVALSFVQRPEDVQEAREIAAGRAAIVTKLEKPQAMDDLAAIVHLSDAIMVARGDLGVELPPEEVPVAQKRAIAEARKQCRPVIVATQMLESMIESPTPTRAEVSDVSNAVYDGADAVMLSAESAAGKYPVEAVSMMVRITERVEQDTEWRLRMDRLRPAPDETVQSAIVQAAWQVSRTLHAGAIACRTRSGAGIMRLSRERPHCPIIALTPELWVARRLCVVWGVFPHLINSEQSTQGIEPLAGPVAELARNMGFCKTGDRVLILAGLPSGHSGSTNTLRVITA</sequence>
<dbReference type="GO" id="GO:0004743">
    <property type="term" value="F:pyruvate kinase activity"/>
    <property type="evidence" value="ECO:0007669"/>
    <property type="project" value="UniProtKB-UniRule"/>
</dbReference>
<dbReference type="NCBIfam" id="NF004886">
    <property type="entry name" value="PRK06247.1"/>
    <property type="match status" value="1"/>
</dbReference>
<evidence type="ECO:0000256" key="9">
    <source>
        <dbReference type="ARBA" id="ARBA00022842"/>
    </source>
</evidence>
<comment type="caution">
    <text evidence="16">The sequence shown here is derived from an EMBL/GenBank/DDBJ whole genome shotgun (WGS) entry which is preliminary data.</text>
</comment>
<dbReference type="Proteomes" id="UP000075655">
    <property type="component" value="Unassembled WGS sequence"/>
</dbReference>
<evidence type="ECO:0000256" key="12">
    <source>
        <dbReference type="NCBIfam" id="TIGR01064"/>
    </source>
</evidence>
<dbReference type="NCBIfam" id="NF004978">
    <property type="entry name" value="PRK06354.1"/>
    <property type="match status" value="1"/>
</dbReference>
<name>A0A149RTA6_GLUOY</name>
<evidence type="ECO:0000259" key="15">
    <source>
        <dbReference type="Pfam" id="PF02887"/>
    </source>
</evidence>
<dbReference type="UniPathway" id="UPA00109">
    <property type="reaction ID" value="UER00188"/>
</dbReference>
<dbReference type="FunFam" id="2.40.33.10:FF:000001">
    <property type="entry name" value="Pyruvate kinase"/>
    <property type="match status" value="1"/>
</dbReference>
<dbReference type="GO" id="GO:0030955">
    <property type="term" value="F:potassium ion binding"/>
    <property type="evidence" value="ECO:0007669"/>
    <property type="project" value="UniProtKB-UniRule"/>
</dbReference>
<dbReference type="Pfam" id="PF00224">
    <property type="entry name" value="PK"/>
    <property type="match status" value="1"/>
</dbReference>
<dbReference type="SUPFAM" id="SSF50800">
    <property type="entry name" value="PK beta-barrel domain-like"/>
    <property type="match status" value="1"/>
</dbReference>
<evidence type="ECO:0000256" key="6">
    <source>
        <dbReference type="ARBA" id="ARBA00022741"/>
    </source>
</evidence>
<evidence type="ECO:0000256" key="8">
    <source>
        <dbReference type="ARBA" id="ARBA00022840"/>
    </source>
</evidence>
<dbReference type="PANTHER" id="PTHR11817">
    <property type="entry name" value="PYRUVATE KINASE"/>
    <property type="match status" value="1"/>
</dbReference>
<evidence type="ECO:0000256" key="2">
    <source>
        <dbReference type="ARBA" id="ARBA00008663"/>
    </source>
</evidence>
<dbReference type="InterPro" id="IPR015793">
    <property type="entry name" value="Pyrv_Knase_brl"/>
</dbReference>
<evidence type="ECO:0000313" key="16">
    <source>
        <dbReference type="EMBL" id="KXV17659.1"/>
    </source>
</evidence>
<keyword evidence="7 13" id="KW-0418">Kinase</keyword>
<evidence type="ECO:0000256" key="7">
    <source>
        <dbReference type="ARBA" id="ARBA00022777"/>
    </source>
</evidence>
<reference evidence="16 17" key="1">
    <citation type="submission" date="2015-06" db="EMBL/GenBank/DDBJ databases">
        <title>Improved classification and identification of acetic acid bacteria using matrix-assisted laser desorption/ionization time-of-flight mass spectrometry; Gluconobacter nephelii and Gluconobacter uchimurae are later heterotypic synonyms of Gluconobacter japonicus and Gluconobacter oxydans, respectively.</title>
        <authorList>
            <person name="Li L."/>
            <person name="Cleenwerck I."/>
            <person name="De Vuyst L."/>
            <person name="Vandamme P."/>
        </authorList>
    </citation>
    <scope>NUCLEOTIDE SEQUENCE [LARGE SCALE GENOMIC DNA]</scope>
    <source>
        <strain evidence="16 17">LMG 1676</strain>
    </source>
</reference>
<evidence type="ECO:0000256" key="10">
    <source>
        <dbReference type="ARBA" id="ARBA00023152"/>
    </source>
</evidence>
<evidence type="ECO:0000256" key="3">
    <source>
        <dbReference type="ARBA" id="ARBA00012142"/>
    </source>
</evidence>
<dbReference type="InterPro" id="IPR011037">
    <property type="entry name" value="Pyrv_Knase-like_insert_dom_sf"/>
</dbReference>
<dbReference type="PATRIC" id="fig|442.8.peg.740"/>
<dbReference type="RefSeq" id="WP_062502088.1">
    <property type="nucleotide sequence ID" value="NZ_LHZG01000177.1"/>
</dbReference>
<gene>
    <name evidence="16" type="ORF">AD934_11375</name>
</gene>
<evidence type="ECO:0000256" key="4">
    <source>
        <dbReference type="ARBA" id="ARBA00022679"/>
    </source>
</evidence>
<dbReference type="SUPFAM" id="SSF52935">
    <property type="entry name" value="PK C-terminal domain-like"/>
    <property type="match status" value="1"/>
</dbReference>
<keyword evidence="5" id="KW-0479">Metal-binding</keyword>
<comment type="catalytic activity">
    <reaction evidence="13">
        <text>pyruvate + ATP = phosphoenolpyruvate + ADP + H(+)</text>
        <dbReference type="Rhea" id="RHEA:18157"/>
        <dbReference type="ChEBI" id="CHEBI:15361"/>
        <dbReference type="ChEBI" id="CHEBI:15378"/>
        <dbReference type="ChEBI" id="CHEBI:30616"/>
        <dbReference type="ChEBI" id="CHEBI:58702"/>
        <dbReference type="ChEBI" id="CHEBI:456216"/>
        <dbReference type="EC" id="2.7.1.40"/>
    </reaction>
</comment>
<keyword evidence="11 16" id="KW-0670">Pyruvate</keyword>
<proteinExistence type="inferred from homology"/>
<dbReference type="Gene3D" id="3.20.20.60">
    <property type="entry name" value="Phosphoenolpyruvate-binding domains"/>
    <property type="match status" value="1"/>
</dbReference>
<feature type="domain" description="Pyruvate kinase barrel" evidence="14">
    <location>
        <begin position="8"/>
        <end position="325"/>
    </location>
</feature>
<dbReference type="InterPro" id="IPR015813">
    <property type="entry name" value="Pyrv/PenolPyrv_kinase-like_dom"/>
</dbReference>
<dbReference type="PRINTS" id="PR01050">
    <property type="entry name" value="PYRUVTKNASE"/>
</dbReference>
<keyword evidence="4 13" id="KW-0808">Transferase</keyword>
<dbReference type="NCBIfam" id="TIGR01064">
    <property type="entry name" value="pyruv_kin"/>
    <property type="match status" value="1"/>
</dbReference>
<evidence type="ECO:0000256" key="11">
    <source>
        <dbReference type="ARBA" id="ARBA00023317"/>
    </source>
</evidence>
<keyword evidence="10 13" id="KW-0324">Glycolysis</keyword>
<dbReference type="InterPro" id="IPR040442">
    <property type="entry name" value="Pyrv_kinase-like_dom_sf"/>
</dbReference>
<dbReference type="InterPro" id="IPR015795">
    <property type="entry name" value="Pyrv_Knase_C"/>
</dbReference>
<dbReference type="InterPro" id="IPR036918">
    <property type="entry name" value="Pyrv_Knase_C_sf"/>
</dbReference>
<evidence type="ECO:0000256" key="1">
    <source>
        <dbReference type="ARBA" id="ARBA00004997"/>
    </source>
</evidence>
<dbReference type="SUPFAM" id="SSF51621">
    <property type="entry name" value="Phosphoenolpyruvate/pyruvate domain"/>
    <property type="match status" value="1"/>
</dbReference>
<dbReference type="GO" id="GO:0005524">
    <property type="term" value="F:ATP binding"/>
    <property type="evidence" value="ECO:0007669"/>
    <property type="project" value="UniProtKB-KW"/>
</dbReference>
<comment type="pathway">
    <text evidence="1 13">Carbohydrate degradation; glycolysis; pyruvate from D-glyceraldehyde 3-phosphate: step 5/5.</text>
</comment>
<evidence type="ECO:0000256" key="13">
    <source>
        <dbReference type="RuleBase" id="RU000504"/>
    </source>
</evidence>
<accession>A0A149RTA6</accession>
<dbReference type="Gene3D" id="3.40.1380.20">
    <property type="entry name" value="Pyruvate kinase, C-terminal domain"/>
    <property type="match status" value="1"/>
</dbReference>
<dbReference type="GO" id="GO:0000287">
    <property type="term" value="F:magnesium ion binding"/>
    <property type="evidence" value="ECO:0007669"/>
    <property type="project" value="UniProtKB-UniRule"/>
</dbReference>
<dbReference type="EMBL" id="LHZG01000177">
    <property type="protein sequence ID" value="KXV17659.1"/>
    <property type="molecule type" value="Genomic_DNA"/>
</dbReference>
<dbReference type="InterPro" id="IPR015806">
    <property type="entry name" value="Pyrv_Knase_insert_dom_sf"/>
</dbReference>
<keyword evidence="8" id="KW-0067">ATP-binding</keyword>